<name>A0A7J6NBM9_PEROL</name>
<proteinExistence type="predicted"/>
<feature type="compositionally biased region" description="Low complexity" evidence="1">
    <location>
        <begin position="659"/>
        <end position="671"/>
    </location>
</feature>
<feature type="compositionally biased region" description="Low complexity" evidence="1">
    <location>
        <begin position="629"/>
        <end position="640"/>
    </location>
</feature>
<comment type="caution">
    <text evidence="3">The sequence shown here is derived from an EMBL/GenBank/DDBJ whole genome shotgun (WGS) entry which is preliminary data.</text>
</comment>
<feature type="region of interest" description="Disordered" evidence="1">
    <location>
        <begin position="590"/>
        <end position="679"/>
    </location>
</feature>
<evidence type="ECO:0000313" key="3">
    <source>
        <dbReference type="EMBL" id="KAF4681154.1"/>
    </source>
</evidence>
<dbReference type="OrthoDB" id="5983996at2759"/>
<dbReference type="Gene3D" id="3.30.420.10">
    <property type="entry name" value="Ribonuclease H-like superfamily/Ribonuclease H"/>
    <property type="match status" value="1"/>
</dbReference>
<protein>
    <recommendedName>
        <fullName evidence="2">Integrase zinc-binding domain-containing protein</fullName>
    </recommendedName>
</protein>
<dbReference type="AlphaFoldDB" id="A0A7J6NBM9"/>
<dbReference type="Gene3D" id="1.10.340.70">
    <property type="match status" value="1"/>
</dbReference>
<feature type="domain" description="Integrase zinc-binding" evidence="2">
    <location>
        <begin position="274"/>
        <end position="326"/>
    </location>
</feature>
<dbReference type="PANTHER" id="PTHR37984">
    <property type="entry name" value="PROTEIN CBG26694"/>
    <property type="match status" value="1"/>
</dbReference>
<dbReference type="InterPro" id="IPR041588">
    <property type="entry name" value="Integrase_H2C2"/>
</dbReference>
<accession>A0A7J6NBM9</accession>
<dbReference type="PANTHER" id="PTHR37984:SF5">
    <property type="entry name" value="PROTEIN NYNRIN-LIKE"/>
    <property type="match status" value="1"/>
</dbReference>
<dbReference type="EMBL" id="JABANP010000540">
    <property type="protein sequence ID" value="KAF4681154.1"/>
    <property type="molecule type" value="Genomic_DNA"/>
</dbReference>
<dbReference type="GO" id="GO:0003676">
    <property type="term" value="F:nucleic acid binding"/>
    <property type="evidence" value="ECO:0007669"/>
    <property type="project" value="InterPro"/>
</dbReference>
<dbReference type="Proteomes" id="UP000541610">
    <property type="component" value="Unassembled WGS sequence"/>
</dbReference>
<reference evidence="3 4" key="1">
    <citation type="submission" date="2020-04" db="EMBL/GenBank/DDBJ databases">
        <title>Perkinsus olseni comparative genomics.</title>
        <authorList>
            <person name="Bogema D.R."/>
        </authorList>
    </citation>
    <scope>NUCLEOTIDE SEQUENCE [LARGE SCALE GENOMIC DNA]</scope>
    <source>
        <strain evidence="3">00978-12</strain>
    </source>
</reference>
<organism evidence="3 4">
    <name type="scientific">Perkinsus olseni</name>
    <name type="common">Perkinsus atlanticus</name>
    <dbReference type="NCBI Taxonomy" id="32597"/>
    <lineage>
        <taxon>Eukaryota</taxon>
        <taxon>Sar</taxon>
        <taxon>Alveolata</taxon>
        <taxon>Perkinsozoa</taxon>
        <taxon>Perkinsea</taxon>
        <taxon>Perkinsida</taxon>
        <taxon>Perkinsidae</taxon>
        <taxon>Perkinsus</taxon>
    </lineage>
</organism>
<dbReference type="Pfam" id="PF17921">
    <property type="entry name" value="Integrase_H2C2"/>
    <property type="match status" value="1"/>
</dbReference>
<dbReference type="InterPro" id="IPR036397">
    <property type="entry name" value="RNaseH_sf"/>
</dbReference>
<gene>
    <name evidence="3" type="ORF">FOZ60_012554</name>
</gene>
<evidence type="ECO:0000313" key="4">
    <source>
        <dbReference type="Proteomes" id="UP000541610"/>
    </source>
</evidence>
<dbReference type="SUPFAM" id="SSF53098">
    <property type="entry name" value="Ribonuclease H-like"/>
    <property type="match status" value="1"/>
</dbReference>
<evidence type="ECO:0000256" key="1">
    <source>
        <dbReference type="SAM" id="MobiDB-lite"/>
    </source>
</evidence>
<evidence type="ECO:0000259" key="2">
    <source>
        <dbReference type="Pfam" id="PF17921"/>
    </source>
</evidence>
<dbReference type="InterPro" id="IPR012337">
    <property type="entry name" value="RNaseH-like_sf"/>
</dbReference>
<sequence>MDWVCDYLSEIQDHSPTSSLLVLTDSTISISRLRQYTPVVAYSSEELVTIRRIIRIKNAILRLQAACPGIQVFISHISGKYNLADAPSRCLLPSTTIDTVELFQLVRSYHDGLLRCNEFDLDAMPCLYRLPLSYEALTPPTSVTKKPSTSRKPLVRPDSLRDGVASLSVIQVGHPEGDHDEGLMLQYYFYKLLLKVWALWVSMLPASPHTVGDLLTPAHLLIRREQRVYGTVGTHSHQPFHSVGTDDCVYRATRQSAQGTLYKQLVVPKEALLLQRLVVLQCHDRHHEAVQGTLDRLTPLYAWPRMKSAVTAVCSACRKCKLAKPQRRAPAPANSFAMPERVWQYIGLDHTGPYDLPAHDRALPYCLVATCLLSGYQIAIPTASTSLPHTLTATKKVFALGGVPKGLRCDNHAVFRSGSFRRSPQRGGAYERQHAALNEQLRILQAKDQPWEVTVFEATALSNARLRWSSLSSPSTTPWDLAHTYPYMQSVPTFPTDIPPPSARVSDFLLHQWEEGREKTRRKCGDTPHRIEPGSVTYIVKPRRSTKLGSQVVGPYRVLWVTGNTAHLQATTGRDRSVFAQPVDNLVRSPPTALVEAKPTQSSTSSGPPDPAALQASAVCPTRRDQQGDSSPSASDAPSSTLKALTDNSPADKTDVADPAQAQPTTAARRPYPASYSPARAVRSCRDYRRVGDPLSSSGIGSASDFGYVKIRGKALCGKVLDCDNGTFRLQLAERDGATLKLTDDYVSSDDVRLLRVQDSTDDQTIRLSRASVRLLGRLR</sequence>
<dbReference type="InterPro" id="IPR050951">
    <property type="entry name" value="Retrovirus_Pol_polyprotein"/>
</dbReference>